<dbReference type="PANTHER" id="PTHR14582">
    <property type="entry name" value="INNER KINETOCHORE SUBUNIT MAL2"/>
    <property type="match status" value="1"/>
</dbReference>
<feature type="coiled-coil region" evidence="7">
    <location>
        <begin position="11"/>
        <end position="38"/>
    </location>
</feature>
<comment type="caution">
    <text evidence="9">The sequence shown here is derived from an EMBL/GenBank/DDBJ whole genome shotgun (WGS) entry which is preliminary data.</text>
</comment>
<sequence length="331" mass="37478">MDMTTDPNASLELLDSEISAIQAEIKNLRNRHRLLSSSLLSSSYVRDCIQSHPSIETDGDVSPLVVSAGKHRESNYHRIAFSATTFPFKDPSPHADAPHLLGVRIDVCSWDGKFEKPYYVLLHRENTEDRRLRVHRHTIPAFISIERLEQKYLPSPLPELDGEHEASKPWKNRKQDLPALVRHLRRELAAWHLRRAAIEWLRQRLGFFDEGEEDQESLTSRAVTHVARQTGIVSLVPVTLEARYARLEWGDGRVGRFKISNSGLVERAVVIGDHGRDMHTEAAMVSGDRRIETILERLSQNDLSASRDLTSAPGTKSEPIPPRESGSKDLT</sequence>
<name>A0A232M1N8_9EURO</name>
<keyword evidence="10" id="KW-1185">Reference proteome</keyword>
<evidence type="ECO:0000256" key="1">
    <source>
        <dbReference type="ARBA" id="ARBA00004123"/>
    </source>
</evidence>
<keyword evidence="7" id="KW-0175">Coiled coil</keyword>
<evidence type="ECO:0000256" key="4">
    <source>
        <dbReference type="ARBA" id="ARBA00022454"/>
    </source>
</evidence>
<evidence type="ECO:0000256" key="8">
    <source>
        <dbReference type="SAM" id="MobiDB-lite"/>
    </source>
</evidence>
<dbReference type="PANTHER" id="PTHR14582:SF1">
    <property type="entry name" value="CENTROMERE PROTEIN O"/>
    <property type="match status" value="1"/>
</dbReference>
<evidence type="ECO:0008006" key="11">
    <source>
        <dbReference type="Google" id="ProtNLM"/>
    </source>
</evidence>
<evidence type="ECO:0000256" key="3">
    <source>
        <dbReference type="ARBA" id="ARBA00007321"/>
    </source>
</evidence>
<organism evidence="9 10">
    <name type="scientific">Elaphomyces granulatus</name>
    <dbReference type="NCBI Taxonomy" id="519963"/>
    <lineage>
        <taxon>Eukaryota</taxon>
        <taxon>Fungi</taxon>
        <taxon>Dikarya</taxon>
        <taxon>Ascomycota</taxon>
        <taxon>Pezizomycotina</taxon>
        <taxon>Eurotiomycetes</taxon>
        <taxon>Eurotiomycetidae</taxon>
        <taxon>Eurotiales</taxon>
        <taxon>Elaphomycetaceae</taxon>
        <taxon>Elaphomyces</taxon>
    </lineage>
</organism>
<reference evidence="9 10" key="1">
    <citation type="journal article" date="2015" name="Environ. Microbiol.">
        <title>Metagenome sequence of Elaphomyces granulatus from sporocarp tissue reveals Ascomycota ectomycorrhizal fingerprints of genome expansion and a Proteobacteria-rich microbiome.</title>
        <authorList>
            <person name="Quandt C.A."/>
            <person name="Kohler A."/>
            <person name="Hesse C.N."/>
            <person name="Sharpton T.J."/>
            <person name="Martin F."/>
            <person name="Spatafora J.W."/>
        </authorList>
    </citation>
    <scope>NUCLEOTIDE SEQUENCE [LARGE SCALE GENOMIC DNA]</scope>
    <source>
        <strain evidence="9 10">OSC145934</strain>
    </source>
</reference>
<keyword evidence="6" id="KW-0137">Centromere</keyword>
<dbReference type="Proteomes" id="UP000243515">
    <property type="component" value="Unassembled WGS sequence"/>
</dbReference>
<dbReference type="AlphaFoldDB" id="A0A232M1N8"/>
<dbReference type="Pfam" id="PF09496">
    <property type="entry name" value="CENP-O"/>
    <property type="match status" value="1"/>
</dbReference>
<evidence type="ECO:0000256" key="2">
    <source>
        <dbReference type="ARBA" id="ARBA00004584"/>
    </source>
</evidence>
<evidence type="ECO:0000256" key="5">
    <source>
        <dbReference type="ARBA" id="ARBA00023242"/>
    </source>
</evidence>
<gene>
    <name evidence="9" type="ORF">Egran_01976</name>
</gene>
<dbReference type="InterPro" id="IPR018464">
    <property type="entry name" value="CENP-O"/>
</dbReference>
<feature type="region of interest" description="Disordered" evidence="8">
    <location>
        <begin position="302"/>
        <end position="331"/>
    </location>
</feature>
<feature type="compositionally biased region" description="Polar residues" evidence="8">
    <location>
        <begin position="302"/>
        <end position="314"/>
    </location>
</feature>
<keyword evidence="4" id="KW-0158">Chromosome</keyword>
<keyword evidence="5" id="KW-0539">Nucleus</keyword>
<protein>
    <recommendedName>
        <fullName evidence="11">Cenp-O kinetochore centromere component</fullName>
    </recommendedName>
</protein>
<dbReference type="GO" id="GO:0005634">
    <property type="term" value="C:nucleus"/>
    <property type="evidence" value="ECO:0007669"/>
    <property type="project" value="UniProtKB-SubCell"/>
</dbReference>
<dbReference type="GO" id="GO:0031511">
    <property type="term" value="C:Mis6-Sim4 complex"/>
    <property type="evidence" value="ECO:0007669"/>
    <property type="project" value="TreeGrafter"/>
</dbReference>
<proteinExistence type="inferred from homology"/>
<dbReference type="OrthoDB" id="10050372at2759"/>
<dbReference type="EMBL" id="NPHW01003028">
    <property type="protein sequence ID" value="OXV10262.1"/>
    <property type="molecule type" value="Genomic_DNA"/>
</dbReference>
<evidence type="ECO:0000256" key="6">
    <source>
        <dbReference type="ARBA" id="ARBA00023328"/>
    </source>
</evidence>
<evidence type="ECO:0000256" key="7">
    <source>
        <dbReference type="SAM" id="Coils"/>
    </source>
</evidence>
<evidence type="ECO:0000313" key="9">
    <source>
        <dbReference type="EMBL" id="OXV10262.1"/>
    </source>
</evidence>
<comment type="subcellular location">
    <subcellularLocation>
        <location evidence="2">Chromosome</location>
        <location evidence="2">Centromere</location>
    </subcellularLocation>
    <subcellularLocation>
        <location evidence="1">Nucleus</location>
    </subcellularLocation>
</comment>
<evidence type="ECO:0000313" key="10">
    <source>
        <dbReference type="Proteomes" id="UP000243515"/>
    </source>
</evidence>
<comment type="similarity">
    <text evidence="3">Belongs to the CENP-O/MCM21 family.</text>
</comment>
<accession>A0A232M1N8</accession>